<evidence type="ECO:0000313" key="1">
    <source>
        <dbReference type="EMBL" id="GIY46259.1"/>
    </source>
</evidence>
<gene>
    <name evidence="1" type="ORF">CEXT_202781</name>
</gene>
<protein>
    <submittedName>
        <fullName evidence="1">Uncharacterized protein</fullName>
    </submittedName>
</protein>
<evidence type="ECO:0000313" key="2">
    <source>
        <dbReference type="Proteomes" id="UP001054945"/>
    </source>
</evidence>
<dbReference type="EMBL" id="BPLR01011393">
    <property type="protein sequence ID" value="GIY46259.1"/>
    <property type="molecule type" value="Genomic_DNA"/>
</dbReference>
<name>A0AAV4TKJ2_CAEEX</name>
<sequence>MAELESFSSRGTLPNKVQPKYVYIATSPENKTFRCPVISRPKTSAPMNHRLIQGFKITPEAFIEIS</sequence>
<comment type="caution">
    <text evidence="1">The sequence shown here is derived from an EMBL/GenBank/DDBJ whole genome shotgun (WGS) entry which is preliminary data.</text>
</comment>
<reference evidence="1 2" key="1">
    <citation type="submission" date="2021-06" db="EMBL/GenBank/DDBJ databases">
        <title>Caerostris extrusa draft genome.</title>
        <authorList>
            <person name="Kono N."/>
            <person name="Arakawa K."/>
        </authorList>
    </citation>
    <scope>NUCLEOTIDE SEQUENCE [LARGE SCALE GENOMIC DNA]</scope>
</reference>
<keyword evidence="2" id="KW-1185">Reference proteome</keyword>
<organism evidence="1 2">
    <name type="scientific">Caerostris extrusa</name>
    <name type="common">Bark spider</name>
    <name type="synonym">Caerostris bankana</name>
    <dbReference type="NCBI Taxonomy" id="172846"/>
    <lineage>
        <taxon>Eukaryota</taxon>
        <taxon>Metazoa</taxon>
        <taxon>Ecdysozoa</taxon>
        <taxon>Arthropoda</taxon>
        <taxon>Chelicerata</taxon>
        <taxon>Arachnida</taxon>
        <taxon>Araneae</taxon>
        <taxon>Araneomorphae</taxon>
        <taxon>Entelegynae</taxon>
        <taxon>Araneoidea</taxon>
        <taxon>Araneidae</taxon>
        <taxon>Caerostris</taxon>
    </lineage>
</organism>
<proteinExistence type="predicted"/>
<dbReference type="AlphaFoldDB" id="A0AAV4TKJ2"/>
<accession>A0AAV4TKJ2</accession>
<dbReference type="Proteomes" id="UP001054945">
    <property type="component" value="Unassembled WGS sequence"/>
</dbReference>